<sequence>MDVANKRLFLASDSTVHDYGEDSLKRGWGEFLAEFIPASAEVYNHAMSGRSSKTYIEEGRLDAIAKQLQTGDLLLIQMGHNDSTKSKPERYTDPEGSYRFYIKQYISAAKQHGAIPILVTPVARLQFEDGEFRNSHTPYCNALKDIAHEENVLLIDLTSLSLARLKDVGYEEAEKWYLVSILGEDYTHFTKAGAREMARIVGNALLSLTLLESQGVHIK</sequence>
<evidence type="ECO:0000256" key="1">
    <source>
        <dbReference type="ARBA" id="ARBA00008668"/>
    </source>
</evidence>
<dbReference type="Pfam" id="PF00657">
    <property type="entry name" value="Lipase_GDSL"/>
    <property type="match status" value="1"/>
</dbReference>
<evidence type="ECO:0000313" key="4">
    <source>
        <dbReference type="Proteomes" id="UP000295632"/>
    </source>
</evidence>
<comment type="similarity">
    <text evidence="1">Belongs to the 'GDSL' lipolytic enzyme family.</text>
</comment>
<keyword evidence="2" id="KW-0378">Hydrolase</keyword>
<dbReference type="InterPro" id="IPR037459">
    <property type="entry name" value="RhgT-like"/>
</dbReference>
<dbReference type="EMBL" id="SNYJ01000001">
    <property type="protein sequence ID" value="TDQ42853.1"/>
    <property type="molecule type" value="Genomic_DNA"/>
</dbReference>
<dbReference type="CDD" id="cd01821">
    <property type="entry name" value="Rhamnogalacturan_acetylesterase_like"/>
    <property type="match status" value="1"/>
</dbReference>
<dbReference type="PANTHER" id="PTHR43695">
    <property type="entry name" value="PUTATIVE (AFU_ORTHOLOGUE AFUA_2G17250)-RELATED"/>
    <property type="match status" value="1"/>
</dbReference>
<dbReference type="Gene3D" id="3.40.50.1110">
    <property type="entry name" value="SGNH hydrolase"/>
    <property type="match status" value="1"/>
</dbReference>
<dbReference type="RefSeq" id="WP_133578678.1">
    <property type="nucleotide sequence ID" value="NZ_SNYJ01000001.1"/>
</dbReference>
<proteinExistence type="inferred from homology"/>
<keyword evidence="4" id="KW-1185">Reference proteome</keyword>
<comment type="caution">
    <text evidence="3">The sequence shown here is derived from an EMBL/GenBank/DDBJ whole genome shotgun (WGS) entry which is preliminary data.</text>
</comment>
<dbReference type="InterPro" id="IPR036514">
    <property type="entry name" value="SGNH_hydro_sf"/>
</dbReference>
<dbReference type="AlphaFoldDB" id="A0A4R6UCL1"/>
<gene>
    <name evidence="3" type="ORF">EV213_101283</name>
</gene>
<protein>
    <submittedName>
        <fullName evidence="3">Lysophospholipase L1-like esterase</fullName>
    </submittedName>
</protein>
<dbReference type="OrthoDB" id="9807041at2"/>
<dbReference type="InterPro" id="IPR001087">
    <property type="entry name" value="GDSL"/>
</dbReference>
<dbReference type="PANTHER" id="PTHR43695:SF1">
    <property type="entry name" value="RHAMNOGALACTURONAN ACETYLESTERASE"/>
    <property type="match status" value="1"/>
</dbReference>
<name>A0A4R6UCL1_9BACI</name>
<dbReference type="SUPFAM" id="SSF52266">
    <property type="entry name" value="SGNH hydrolase"/>
    <property type="match status" value="1"/>
</dbReference>
<evidence type="ECO:0000256" key="2">
    <source>
        <dbReference type="ARBA" id="ARBA00022801"/>
    </source>
</evidence>
<evidence type="ECO:0000313" key="3">
    <source>
        <dbReference type="EMBL" id="TDQ42853.1"/>
    </source>
</evidence>
<organism evidence="3 4">
    <name type="scientific">Aureibacillus halotolerans</name>
    <dbReference type="NCBI Taxonomy" id="1508390"/>
    <lineage>
        <taxon>Bacteria</taxon>
        <taxon>Bacillati</taxon>
        <taxon>Bacillota</taxon>
        <taxon>Bacilli</taxon>
        <taxon>Bacillales</taxon>
        <taxon>Bacillaceae</taxon>
        <taxon>Aureibacillus</taxon>
    </lineage>
</organism>
<dbReference type="GO" id="GO:0016788">
    <property type="term" value="F:hydrolase activity, acting on ester bonds"/>
    <property type="evidence" value="ECO:0007669"/>
    <property type="project" value="InterPro"/>
</dbReference>
<accession>A0A4R6UCL1</accession>
<reference evidence="3 4" key="1">
    <citation type="submission" date="2019-03" db="EMBL/GenBank/DDBJ databases">
        <title>Genomic Encyclopedia of Type Strains, Phase IV (KMG-IV): sequencing the most valuable type-strain genomes for metagenomic binning, comparative biology and taxonomic classification.</title>
        <authorList>
            <person name="Goeker M."/>
        </authorList>
    </citation>
    <scope>NUCLEOTIDE SEQUENCE [LARGE SCALE GENOMIC DNA]</scope>
    <source>
        <strain evidence="3 4">DSM 28697</strain>
    </source>
</reference>
<dbReference type="Proteomes" id="UP000295632">
    <property type="component" value="Unassembled WGS sequence"/>
</dbReference>